<sequence>MVWLSHGHVHSATVYLFWLHVMCNSATTNTNQHQSTLMKLEPLFPISGLGSAESDAYLLLGQDHHVTKIKKRFSRTRYVPYVGGYDN</sequence>
<evidence type="ECO:0000313" key="3">
    <source>
        <dbReference type="Proteomes" id="UP000234323"/>
    </source>
</evidence>
<evidence type="ECO:0000256" key="1">
    <source>
        <dbReference type="SAM" id="SignalP"/>
    </source>
</evidence>
<evidence type="ECO:0008006" key="4">
    <source>
        <dbReference type="Google" id="ProtNLM"/>
    </source>
</evidence>
<dbReference type="EMBL" id="LLXI01009056">
    <property type="protein sequence ID" value="PKY63120.1"/>
    <property type="molecule type" value="Genomic_DNA"/>
</dbReference>
<organism evidence="2 3">
    <name type="scientific">Rhizophagus irregularis</name>
    <dbReference type="NCBI Taxonomy" id="588596"/>
    <lineage>
        <taxon>Eukaryota</taxon>
        <taxon>Fungi</taxon>
        <taxon>Fungi incertae sedis</taxon>
        <taxon>Mucoromycota</taxon>
        <taxon>Glomeromycotina</taxon>
        <taxon>Glomeromycetes</taxon>
        <taxon>Glomerales</taxon>
        <taxon>Glomeraceae</taxon>
        <taxon>Rhizophagus</taxon>
    </lineage>
</organism>
<dbReference type="AlphaFoldDB" id="A0A2I1HW54"/>
<feature type="chain" id="PRO_5014191974" description="Secreted protein" evidence="1">
    <location>
        <begin position="29"/>
        <end position="87"/>
    </location>
</feature>
<proteinExistence type="predicted"/>
<name>A0A2I1HW54_9GLOM</name>
<gene>
    <name evidence="2" type="ORF">RhiirA4_551404</name>
</gene>
<keyword evidence="1" id="KW-0732">Signal</keyword>
<accession>A0A2I1HW54</accession>
<evidence type="ECO:0000313" key="2">
    <source>
        <dbReference type="EMBL" id="PKY63120.1"/>
    </source>
</evidence>
<feature type="signal peptide" evidence="1">
    <location>
        <begin position="1"/>
        <end position="28"/>
    </location>
</feature>
<reference evidence="2 3" key="1">
    <citation type="submission" date="2015-10" db="EMBL/GenBank/DDBJ databases">
        <title>Genome analyses suggest a sexual origin of heterokaryosis in a supposedly ancient asexual fungus.</title>
        <authorList>
            <person name="Ropars J."/>
            <person name="Sedzielewska K."/>
            <person name="Noel J."/>
            <person name="Charron P."/>
            <person name="Farinelli L."/>
            <person name="Marton T."/>
            <person name="Kruger M."/>
            <person name="Pelin A."/>
            <person name="Brachmann A."/>
            <person name="Corradi N."/>
        </authorList>
    </citation>
    <scope>NUCLEOTIDE SEQUENCE [LARGE SCALE GENOMIC DNA]</scope>
    <source>
        <strain evidence="2 3">A4</strain>
    </source>
</reference>
<protein>
    <recommendedName>
        <fullName evidence="4">Secreted protein</fullName>
    </recommendedName>
</protein>
<keyword evidence="3" id="KW-1185">Reference proteome</keyword>
<dbReference type="Proteomes" id="UP000234323">
    <property type="component" value="Unassembled WGS sequence"/>
</dbReference>
<comment type="caution">
    <text evidence="2">The sequence shown here is derived from an EMBL/GenBank/DDBJ whole genome shotgun (WGS) entry which is preliminary data.</text>
</comment>